<organism evidence="1">
    <name type="scientific">Lepeophtheirus salmonis</name>
    <name type="common">Salmon louse</name>
    <name type="synonym">Caligus salmonis</name>
    <dbReference type="NCBI Taxonomy" id="72036"/>
    <lineage>
        <taxon>Eukaryota</taxon>
        <taxon>Metazoa</taxon>
        <taxon>Ecdysozoa</taxon>
        <taxon>Arthropoda</taxon>
        <taxon>Crustacea</taxon>
        <taxon>Multicrustacea</taxon>
        <taxon>Hexanauplia</taxon>
        <taxon>Copepoda</taxon>
        <taxon>Siphonostomatoida</taxon>
        <taxon>Caligidae</taxon>
        <taxon>Lepeophtheirus</taxon>
    </lineage>
</organism>
<sequence>MNLSSVRSHELISLLEHSKFSVHPDSLPILSPNQFF</sequence>
<protein>
    <submittedName>
        <fullName evidence="1">Uncharacterized protein</fullName>
    </submittedName>
</protein>
<dbReference type="AlphaFoldDB" id="A0A0K2TQW9"/>
<evidence type="ECO:0000313" key="1">
    <source>
        <dbReference type="EMBL" id="CDW28424.1"/>
    </source>
</evidence>
<name>A0A0K2TQW9_LEPSM</name>
<accession>A0A0K2TQW9</accession>
<dbReference type="EMBL" id="HACA01011063">
    <property type="protein sequence ID" value="CDW28424.1"/>
    <property type="molecule type" value="Transcribed_RNA"/>
</dbReference>
<reference evidence="1" key="1">
    <citation type="submission" date="2014-05" db="EMBL/GenBank/DDBJ databases">
        <authorList>
            <person name="Chronopoulou M."/>
        </authorList>
    </citation>
    <scope>NUCLEOTIDE SEQUENCE</scope>
    <source>
        <tissue evidence="1">Whole organism</tissue>
    </source>
</reference>
<proteinExistence type="predicted"/>